<organism evidence="6 7">
    <name type="scientific">Limnofasciculus baicalensis BBK-W-15</name>
    <dbReference type="NCBI Taxonomy" id="2699891"/>
    <lineage>
        <taxon>Bacteria</taxon>
        <taxon>Bacillati</taxon>
        <taxon>Cyanobacteriota</taxon>
        <taxon>Cyanophyceae</taxon>
        <taxon>Coleofasciculales</taxon>
        <taxon>Coleofasciculaceae</taxon>
        <taxon>Limnofasciculus</taxon>
        <taxon>Limnofasciculus baicalensis</taxon>
    </lineage>
</organism>
<dbReference type="Gene3D" id="3.40.50.150">
    <property type="entry name" value="Vaccinia Virus protein VP39"/>
    <property type="match status" value="1"/>
</dbReference>
<keyword evidence="7" id="KW-1185">Reference proteome</keyword>
<dbReference type="PROSITE" id="PS00092">
    <property type="entry name" value="N6_MTASE"/>
    <property type="match status" value="1"/>
</dbReference>
<dbReference type="InterPro" id="IPR001091">
    <property type="entry name" value="RM_Methyltransferase"/>
</dbReference>
<dbReference type="GO" id="GO:0032259">
    <property type="term" value="P:methylation"/>
    <property type="evidence" value="ECO:0007669"/>
    <property type="project" value="UniProtKB-KW"/>
</dbReference>
<evidence type="ECO:0000313" key="6">
    <source>
        <dbReference type="EMBL" id="MCP2730729.1"/>
    </source>
</evidence>
<dbReference type="EC" id="2.1.1.-" evidence="4"/>
<dbReference type="PRINTS" id="PR00508">
    <property type="entry name" value="S21N4MTFRASE"/>
</dbReference>
<evidence type="ECO:0000256" key="4">
    <source>
        <dbReference type="RuleBase" id="RU362026"/>
    </source>
</evidence>
<keyword evidence="2" id="KW-0489">Methyltransferase</keyword>
<accession>A0AAE3GUJ7</accession>
<evidence type="ECO:0000313" key="7">
    <source>
        <dbReference type="Proteomes" id="UP001204953"/>
    </source>
</evidence>
<evidence type="ECO:0000259" key="5">
    <source>
        <dbReference type="Pfam" id="PF01555"/>
    </source>
</evidence>
<proteinExistence type="inferred from homology"/>
<dbReference type="InterPro" id="IPR029063">
    <property type="entry name" value="SAM-dependent_MTases_sf"/>
</dbReference>
<protein>
    <recommendedName>
        <fullName evidence="4">Methyltransferase</fullName>
        <ecNumber evidence="4">2.1.1.-</ecNumber>
    </recommendedName>
</protein>
<evidence type="ECO:0000256" key="3">
    <source>
        <dbReference type="ARBA" id="ARBA00022679"/>
    </source>
</evidence>
<dbReference type="InterPro" id="IPR002941">
    <property type="entry name" value="DNA_methylase_N4/N6"/>
</dbReference>
<sequence length="185" mass="21765">MVMFDRYEDGGHRIFHGDALDILPSEISSESVDLIFLDPPYNIGKIFANFYDKWESEAEYVKWAYKLLDECLRILKPNGSLYVMTSTQSMPYFDLYLRQKMVILSRIVWHYDSSGVQATKYFGSMYEPILHCVKDKNSYIFNSDDIKIEAKTGAQRKLIDYRKAVPSQYNTEKVPGNVWYFTRDR</sequence>
<comment type="similarity">
    <text evidence="1 4">Belongs to the N(4)/N(6)-methyltransferase family.</text>
</comment>
<dbReference type="NCBIfam" id="NF008572">
    <property type="entry name" value="PRK11524.1"/>
    <property type="match status" value="1"/>
</dbReference>
<dbReference type="GO" id="GO:0003677">
    <property type="term" value="F:DNA binding"/>
    <property type="evidence" value="ECO:0007669"/>
    <property type="project" value="InterPro"/>
</dbReference>
<gene>
    <name evidence="6" type="primary">yhdJ</name>
    <name evidence="6" type="ORF">NJ959_20070</name>
</gene>
<dbReference type="AlphaFoldDB" id="A0AAE3GUJ7"/>
<evidence type="ECO:0000256" key="1">
    <source>
        <dbReference type="ARBA" id="ARBA00006594"/>
    </source>
</evidence>
<dbReference type="InterPro" id="IPR002052">
    <property type="entry name" value="DNA_methylase_N6_adenine_CS"/>
</dbReference>
<dbReference type="EMBL" id="JAMZMM010000234">
    <property type="protein sequence ID" value="MCP2730729.1"/>
    <property type="molecule type" value="Genomic_DNA"/>
</dbReference>
<dbReference type="GO" id="GO:0008170">
    <property type="term" value="F:N-methyltransferase activity"/>
    <property type="evidence" value="ECO:0007669"/>
    <property type="project" value="InterPro"/>
</dbReference>
<reference evidence="6" key="1">
    <citation type="submission" date="2022-06" db="EMBL/GenBank/DDBJ databases">
        <title>New cyanobacteria of genus Symplocastrum in benthos of Lake Baikal.</title>
        <authorList>
            <person name="Sorokovikova E."/>
            <person name="Tikhonova I."/>
            <person name="Krasnopeev A."/>
            <person name="Evseev P."/>
            <person name="Gladkikh A."/>
            <person name="Belykh O."/>
        </authorList>
    </citation>
    <scope>NUCLEOTIDE SEQUENCE</scope>
    <source>
        <strain evidence="6">BBK-W-15</strain>
    </source>
</reference>
<name>A0AAE3GUJ7_9CYAN</name>
<evidence type="ECO:0000256" key="2">
    <source>
        <dbReference type="ARBA" id="ARBA00022603"/>
    </source>
</evidence>
<dbReference type="SUPFAM" id="SSF53335">
    <property type="entry name" value="S-adenosyl-L-methionine-dependent methyltransferases"/>
    <property type="match status" value="1"/>
</dbReference>
<dbReference type="CDD" id="cd02440">
    <property type="entry name" value="AdoMet_MTases"/>
    <property type="match status" value="1"/>
</dbReference>
<dbReference type="Pfam" id="PF01555">
    <property type="entry name" value="N6_N4_Mtase"/>
    <property type="match status" value="1"/>
</dbReference>
<feature type="domain" description="DNA methylase N-4/N-6" evidence="5">
    <location>
        <begin position="32"/>
        <end position="181"/>
    </location>
</feature>
<comment type="caution">
    <text evidence="6">The sequence shown here is derived from an EMBL/GenBank/DDBJ whole genome shotgun (WGS) entry which is preliminary data.</text>
</comment>
<keyword evidence="3" id="KW-0808">Transferase</keyword>
<dbReference type="Proteomes" id="UP001204953">
    <property type="component" value="Unassembled WGS sequence"/>
</dbReference>